<dbReference type="AlphaFoldDB" id="A0A7X5ASK1"/>
<dbReference type="Gene3D" id="1.25.40.10">
    <property type="entry name" value="Tetratricopeptide repeat domain"/>
    <property type="match status" value="1"/>
</dbReference>
<protein>
    <submittedName>
        <fullName evidence="4">Type IV pilus biogenesis/stability protein PilW</fullName>
    </submittedName>
</protein>
<dbReference type="InterPro" id="IPR019734">
    <property type="entry name" value="TPR_rpt"/>
</dbReference>
<dbReference type="SMART" id="SM00028">
    <property type="entry name" value="TPR"/>
    <property type="match status" value="3"/>
</dbReference>
<reference evidence="4 5" key="1">
    <citation type="submission" date="2017-05" db="EMBL/GenBank/DDBJ databases">
        <title>High clonality and local adaptation shapes Vibrionaceae linages within an endangered oasis.</title>
        <authorList>
            <person name="Vazquez-Rosas-Landa M."/>
        </authorList>
    </citation>
    <scope>NUCLEOTIDE SEQUENCE [LARGE SCALE GENOMIC DNA]</scope>
    <source>
        <strain evidence="4 5">P46_P4S1P180</strain>
    </source>
</reference>
<comment type="caution">
    <text evidence="4">The sequence shown here is derived from an EMBL/GenBank/DDBJ whole genome shotgun (WGS) entry which is preliminary data.</text>
</comment>
<dbReference type="SUPFAM" id="SSF48452">
    <property type="entry name" value="TPR-like"/>
    <property type="match status" value="1"/>
</dbReference>
<feature type="repeat" description="TPR" evidence="3">
    <location>
        <begin position="74"/>
        <end position="107"/>
    </location>
</feature>
<organism evidence="4 5">
    <name type="scientific">Photobacterium halotolerans</name>
    <dbReference type="NCBI Taxonomy" id="265726"/>
    <lineage>
        <taxon>Bacteria</taxon>
        <taxon>Pseudomonadati</taxon>
        <taxon>Pseudomonadota</taxon>
        <taxon>Gammaproteobacteria</taxon>
        <taxon>Vibrionales</taxon>
        <taxon>Vibrionaceae</taxon>
        <taxon>Photobacterium</taxon>
    </lineage>
</organism>
<feature type="repeat" description="TPR" evidence="3">
    <location>
        <begin position="40"/>
        <end position="73"/>
    </location>
</feature>
<dbReference type="InterPro" id="IPR013360">
    <property type="entry name" value="Pilus_4_PilW"/>
</dbReference>
<dbReference type="Pfam" id="PF14559">
    <property type="entry name" value="TPR_19"/>
    <property type="match status" value="2"/>
</dbReference>
<dbReference type="InterPro" id="IPR011990">
    <property type="entry name" value="TPR-like_helical_dom_sf"/>
</dbReference>
<evidence type="ECO:0000256" key="3">
    <source>
        <dbReference type="PROSITE-ProRule" id="PRU00339"/>
    </source>
</evidence>
<dbReference type="Proteomes" id="UP000465712">
    <property type="component" value="Unassembled WGS sequence"/>
</dbReference>
<dbReference type="PROSITE" id="PS51257">
    <property type="entry name" value="PROKAR_LIPOPROTEIN"/>
    <property type="match status" value="1"/>
</dbReference>
<evidence type="ECO:0000256" key="1">
    <source>
        <dbReference type="ARBA" id="ARBA00022737"/>
    </source>
</evidence>
<dbReference type="NCBIfam" id="TIGR02521">
    <property type="entry name" value="type_IV_pilW"/>
    <property type="match status" value="1"/>
</dbReference>
<name>A0A7X5ASK1_9GAMM</name>
<keyword evidence="2 3" id="KW-0802">TPR repeat</keyword>
<dbReference type="PANTHER" id="PTHR45586:SF1">
    <property type="entry name" value="LIPOPOLYSACCHARIDE ASSEMBLY PROTEIN B"/>
    <property type="match status" value="1"/>
</dbReference>
<keyword evidence="1" id="KW-0677">Repeat</keyword>
<dbReference type="EMBL" id="WXWW01000104">
    <property type="protein sequence ID" value="NAW64892.1"/>
    <property type="molecule type" value="Genomic_DNA"/>
</dbReference>
<sequence length="256" mass="28936">MVRWTLYPITSGFIAACLLVGCVTVDPTAKERSVDPIAVADARITLGLSYLEQGQRQRAQQNLQKALDVAPDHPRAQLAMAHYYQQVGENRSAEALYVRALQYSPKNGDVLNNYGVFLCNEARFDEADNAFMRAVLQPDYFQASATYENAALCSIKHGDATQAADYFRKALDHEPYRPLSMLQLARLELTGGDYRQAEARLDAFSLRYGETADSLVLKIQSSRQSGRLDRVEKYAELLRQQFPDSQQYQNYLANEY</sequence>
<dbReference type="PROSITE" id="PS50293">
    <property type="entry name" value="TPR_REGION"/>
    <property type="match status" value="1"/>
</dbReference>
<gene>
    <name evidence="4" type="primary">pilW</name>
    <name evidence="4" type="ORF">CAG72_06645</name>
</gene>
<evidence type="ECO:0000313" key="5">
    <source>
        <dbReference type="Proteomes" id="UP000465712"/>
    </source>
</evidence>
<evidence type="ECO:0000256" key="2">
    <source>
        <dbReference type="ARBA" id="ARBA00022803"/>
    </source>
</evidence>
<dbReference type="PROSITE" id="PS50005">
    <property type="entry name" value="TPR"/>
    <property type="match status" value="3"/>
</dbReference>
<dbReference type="RefSeq" id="WP_051288204.1">
    <property type="nucleotide sequence ID" value="NZ_WXWW01000104.1"/>
</dbReference>
<evidence type="ECO:0000313" key="4">
    <source>
        <dbReference type="EMBL" id="NAW64892.1"/>
    </source>
</evidence>
<accession>A0A7X5ASK1</accession>
<proteinExistence type="predicted"/>
<feature type="repeat" description="TPR" evidence="3">
    <location>
        <begin position="144"/>
        <end position="177"/>
    </location>
</feature>
<dbReference type="PANTHER" id="PTHR45586">
    <property type="entry name" value="TPR REPEAT-CONTAINING PROTEIN PA4667"/>
    <property type="match status" value="1"/>
</dbReference>
<dbReference type="InterPro" id="IPR051012">
    <property type="entry name" value="CellSynth/LPSAsmb/PSIAsmb"/>
</dbReference>